<feature type="transmembrane region" description="Helical" evidence="19">
    <location>
        <begin position="86"/>
        <end position="119"/>
    </location>
</feature>
<dbReference type="GO" id="GO:0005524">
    <property type="term" value="F:ATP binding"/>
    <property type="evidence" value="ECO:0007669"/>
    <property type="project" value="UniProtKB-KW"/>
</dbReference>
<feature type="transmembrane region" description="Helical" evidence="19">
    <location>
        <begin position="131"/>
        <end position="148"/>
    </location>
</feature>
<dbReference type="InterPro" id="IPR029787">
    <property type="entry name" value="Nucleotide_cyclase"/>
</dbReference>
<evidence type="ECO:0000256" key="6">
    <source>
        <dbReference type="ARBA" id="ARBA00022692"/>
    </source>
</evidence>
<keyword evidence="16 17" id="KW-0456">Lyase</keyword>
<evidence type="ECO:0000256" key="19">
    <source>
        <dbReference type="SAM" id="Phobius"/>
    </source>
</evidence>
<keyword evidence="8" id="KW-0677">Repeat</keyword>
<feature type="transmembrane region" description="Helical" evidence="19">
    <location>
        <begin position="682"/>
        <end position="700"/>
    </location>
</feature>
<evidence type="ECO:0000256" key="11">
    <source>
        <dbReference type="ARBA" id="ARBA00022842"/>
    </source>
</evidence>
<keyword evidence="7" id="KW-0479">Metal-binding</keyword>
<evidence type="ECO:0000256" key="8">
    <source>
        <dbReference type="ARBA" id="ARBA00022737"/>
    </source>
</evidence>
<evidence type="ECO:0000256" key="5">
    <source>
        <dbReference type="ARBA" id="ARBA00012201"/>
    </source>
</evidence>
<dbReference type="FunFam" id="3.30.70.1230:FF:000014">
    <property type="entry name" value="adenylate cyclase type 9"/>
    <property type="match status" value="1"/>
</dbReference>
<name>A0A0L7R0F3_9HYME</name>
<evidence type="ECO:0000256" key="1">
    <source>
        <dbReference type="ARBA" id="ARBA00001593"/>
    </source>
</evidence>
<dbReference type="SUPFAM" id="SSF55073">
    <property type="entry name" value="Nucleotide cyclase"/>
    <property type="match status" value="2"/>
</dbReference>
<keyword evidence="14 19" id="KW-0472">Membrane</keyword>
<feature type="region of interest" description="Disordered" evidence="18">
    <location>
        <begin position="435"/>
        <end position="465"/>
    </location>
</feature>
<gene>
    <name evidence="21" type="ORF">WH47_01486</name>
</gene>
<comment type="cofactor">
    <cofactor evidence="3">
        <name>Mg(2+)</name>
        <dbReference type="ChEBI" id="CHEBI:18420"/>
    </cofactor>
</comment>
<dbReference type="EMBL" id="KQ414670">
    <property type="protein sequence ID" value="KOC64318.1"/>
    <property type="molecule type" value="Genomic_DNA"/>
</dbReference>
<evidence type="ECO:0000259" key="20">
    <source>
        <dbReference type="PROSITE" id="PS50125"/>
    </source>
</evidence>
<dbReference type="PROSITE" id="PS00452">
    <property type="entry name" value="GUANYLATE_CYCLASE_1"/>
    <property type="match status" value="2"/>
</dbReference>
<dbReference type="GO" id="GO:0007189">
    <property type="term" value="P:adenylate cyclase-activating G protein-coupled receptor signaling pathway"/>
    <property type="evidence" value="ECO:0007669"/>
    <property type="project" value="TreeGrafter"/>
</dbReference>
<evidence type="ECO:0000313" key="21">
    <source>
        <dbReference type="EMBL" id="KOC64318.1"/>
    </source>
</evidence>
<sequence>EAGVEELEQLRDKYEGKLTASLYTGTLFVAVIASSSALSALCINNYQDLRKVVVPASSLAILLISSLSLLLLTQLPSTLTSAKTRFLLGFVASVILGIGIIVLRAPVALFITILAMIAVLPRDTRQKKPTILAIILIVAHLAGQLAFVDHSNYYQIAQTCSEIVFLFAAVLAGSYYSVLTAKAHNRTFSRTKTIMESRIKLECEREQQEQLLLSVIPAYIAAEVKRSIMLKMADACQEASKHKQTRFHEMYVQRHNNVSILYADIVNFTPLSEQLSAPDLVKTLNELFGRFDQIAQDNQCMRIKILGDCYYCVSGLPVSRPNHAYNCVNMGLQMIDAIRFVRDATGFNVDMRIGIHTGNVLCGVLGLRKWQFDVWSDDVTLANHMESGGLPGRVHITKATMLQLGDRFQVEPGNGGSRESYLAQHNVETFLIIPPSPEKTSRENRTDDSGERARGLASIPSRSRPSSKMTKYVEYWGADKPFANIAEATLAKNIGLTSIAMIDSNLLVNGDSACFVCAKQWYQGNIEGISPLIYRFNDHNQEIRYRRQTDEQYPWYLLASTTVYIMIFGIQMIYLPSVPIRITVYLITVVLTTVSSILSLIDVEQMNDGYYVLPVPDTFFQLYIYSTVMSLIVGWTHLRVDFLLKFCAMFLSATAVIVAFSQLSIAPLYYVTGNVEHYGIHYLYQIGYLLALVCLVLHVLDRQIEYTSRTDFLWQTKLKIEQDEVETMRGINKILLENILPGHVAEHFLTNARATTQDLYHERYSSIAVMFASIPNYKEFYDETDINKQGLECLRLLNEIICDFDKLLLKPKFSGIEKIKTIGSTYMLASGLSPGKEDTDRKDPSKQQDHNIIILVEFALALMTILDQINKESFQRFKLRIGLNHGPVIAGVVGAQKPQYDIWGNTVNVASRMDSCGEMGKLQVTEDTAKILIAAGYELTCRGPIYVKGKGTLVTYFVKTPFDDKQDSY</sequence>
<comment type="subcellular location">
    <subcellularLocation>
        <location evidence="4">Membrane</location>
        <topology evidence="4">Multi-pass membrane protein</topology>
    </subcellularLocation>
</comment>
<dbReference type="AlphaFoldDB" id="A0A0L7R0F3"/>
<keyword evidence="10" id="KW-0067">ATP-binding</keyword>
<dbReference type="EC" id="4.6.1.1" evidence="5"/>
<dbReference type="OrthoDB" id="2107370at2759"/>
<comment type="similarity">
    <text evidence="17">Belongs to the adenylyl cyclase class-4/guanylyl cyclase family.</text>
</comment>
<feature type="transmembrane region" description="Helical" evidence="19">
    <location>
        <begin position="650"/>
        <end position="670"/>
    </location>
</feature>
<dbReference type="SMART" id="SM00044">
    <property type="entry name" value="CYCc"/>
    <property type="match status" value="2"/>
</dbReference>
<keyword evidence="6 19" id="KW-0812">Transmembrane</keyword>
<keyword evidence="11" id="KW-0460">Magnesium</keyword>
<organism evidence="21 22">
    <name type="scientific">Habropoda laboriosa</name>
    <dbReference type="NCBI Taxonomy" id="597456"/>
    <lineage>
        <taxon>Eukaryota</taxon>
        <taxon>Metazoa</taxon>
        <taxon>Ecdysozoa</taxon>
        <taxon>Arthropoda</taxon>
        <taxon>Hexapoda</taxon>
        <taxon>Insecta</taxon>
        <taxon>Pterygota</taxon>
        <taxon>Neoptera</taxon>
        <taxon>Endopterygota</taxon>
        <taxon>Hymenoptera</taxon>
        <taxon>Apocrita</taxon>
        <taxon>Aculeata</taxon>
        <taxon>Apoidea</taxon>
        <taxon>Anthophila</taxon>
        <taxon>Apidae</taxon>
        <taxon>Habropoda</taxon>
    </lineage>
</organism>
<keyword evidence="22" id="KW-1185">Reference proteome</keyword>
<evidence type="ECO:0000256" key="13">
    <source>
        <dbReference type="ARBA" id="ARBA00022998"/>
    </source>
</evidence>
<dbReference type="GO" id="GO:0005886">
    <property type="term" value="C:plasma membrane"/>
    <property type="evidence" value="ECO:0007669"/>
    <property type="project" value="TreeGrafter"/>
</dbReference>
<keyword evidence="15" id="KW-0325">Glycoprotein</keyword>
<feature type="transmembrane region" description="Helical" evidence="19">
    <location>
        <begin position="53"/>
        <end position="74"/>
    </location>
</feature>
<evidence type="ECO:0000256" key="15">
    <source>
        <dbReference type="ARBA" id="ARBA00023180"/>
    </source>
</evidence>
<feature type="compositionally biased region" description="Basic and acidic residues" evidence="18">
    <location>
        <begin position="439"/>
        <end position="454"/>
    </location>
</feature>
<evidence type="ECO:0000256" key="17">
    <source>
        <dbReference type="RuleBase" id="RU000405"/>
    </source>
</evidence>
<accession>A0A0L7R0F3</accession>
<evidence type="ECO:0000256" key="18">
    <source>
        <dbReference type="SAM" id="MobiDB-lite"/>
    </source>
</evidence>
<dbReference type="GO" id="GO:0006171">
    <property type="term" value="P:cAMP biosynthetic process"/>
    <property type="evidence" value="ECO:0007669"/>
    <property type="project" value="UniProtKB-KW"/>
</dbReference>
<evidence type="ECO:0000256" key="10">
    <source>
        <dbReference type="ARBA" id="ARBA00022840"/>
    </source>
</evidence>
<dbReference type="Gene3D" id="3.30.70.1230">
    <property type="entry name" value="Nucleotide cyclase"/>
    <property type="match status" value="2"/>
</dbReference>
<dbReference type="GO" id="GO:0007193">
    <property type="term" value="P:adenylate cyclase-inhibiting G protein-coupled receptor signaling pathway"/>
    <property type="evidence" value="ECO:0007669"/>
    <property type="project" value="TreeGrafter"/>
</dbReference>
<feature type="transmembrane region" description="Helical" evidence="19">
    <location>
        <begin position="582"/>
        <end position="600"/>
    </location>
</feature>
<feature type="domain" description="Guanylate cyclase" evidence="20">
    <location>
        <begin position="259"/>
        <end position="386"/>
    </location>
</feature>
<keyword evidence="13" id="KW-0115">cAMP biosynthesis</keyword>
<evidence type="ECO:0000256" key="2">
    <source>
        <dbReference type="ARBA" id="ARBA00001936"/>
    </source>
</evidence>
<evidence type="ECO:0000313" key="22">
    <source>
        <dbReference type="Proteomes" id="UP000053825"/>
    </source>
</evidence>
<comment type="catalytic activity">
    <reaction evidence="1">
        <text>ATP = 3',5'-cyclic AMP + diphosphate</text>
        <dbReference type="Rhea" id="RHEA:15389"/>
        <dbReference type="ChEBI" id="CHEBI:30616"/>
        <dbReference type="ChEBI" id="CHEBI:33019"/>
        <dbReference type="ChEBI" id="CHEBI:58165"/>
        <dbReference type="EC" id="4.6.1.1"/>
    </reaction>
</comment>
<dbReference type="InterPro" id="IPR001054">
    <property type="entry name" value="A/G_cyclase"/>
</dbReference>
<dbReference type="PANTHER" id="PTHR45627">
    <property type="entry name" value="ADENYLATE CYCLASE TYPE 1"/>
    <property type="match status" value="1"/>
</dbReference>
<dbReference type="Pfam" id="PF00211">
    <property type="entry name" value="Guanylate_cyc"/>
    <property type="match status" value="2"/>
</dbReference>
<evidence type="ECO:0000256" key="7">
    <source>
        <dbReference type="ARBA" id="ARBA00022723"/>
    </source>
</evidence>
<dbReference type="GO" id="GO:0004016">
    <property type="term" value="F:adenylate cyclase activity"/>
    <property type="evidence" value="ECO:0007669"/>
    <property type="project" value="UniProtKB-EC"/>
</dbReference>
<evidence type="ECO:0000256" key="16">
    <source>
        <dbReference type="ARBA" id="ARBA00023239"/>
    </source>
</evidence>
<dbReference type="GO" id="GO:0046872">
    <property type="term" value="F:metal ion binding"/>
    <property type="evidence" value="ECO:0007669"/>
    <property type="project" value="UniProtKB-KW"/>
</dbReference>
<evidence type="ECO:0000256" key="9">
    <source>
        <dbReference type="ARBA" id="ARBA00022741"/>
    </source>
</evidence>
<dbReference type="Proteomes" id="UP000053825">
    <property type="component" value="Unassembled WGS sequence"/>
</dbReference>
<comment type="cofactor">
    <cofactor evidence="2">
        <name>Mn(2+)</name>
        <dbReference type="ChEBI" id="CHEBI:29035"/>
    </cofactor>
</comment>
<dbReference type="GO" id="GO:0035556">
    <property type="term" value="P:intracellular signal transduction"/>
    <property type="evidence" value="ECO:0007669"/>
    <property type="project" value="InterPro"/>
</dbReference>
<dbReference type="InterPro" id="IPR018297">
    <property type="entry name" value="A/G_cyclase_CS"/>
</dbReference>
<evidence type="ECO:0000256" key="14">
    <source>
        <dbReference type="ARBA" id="ARBA00023136"/>
    </source>
</evidence>
<dbReference type="FunFam" id="3.30.70.1230:FF:000003">
    <property type="entry name" value="Adenylate cyclase"/>
    <property type="match status" value="1"/>
</dbReference>
<dbReference type="PROSITE" id="PS50125">
    <property type="entry name" value="GUANYLATE_CYCLASE_2"/>
    <property type="match status" value="2"/>
</dbReference>
<keyword evidence="9" id="KW-0547">Nucleotide-binding</keyword>
<feature type="transmembrane region" description="Helical" evidence="19">
    <location>
        <begin position="20"/>
        <end position="41"/>
    </location>
</feature>
<feature type="transmembrane region" description="Helical" evidence="19">
    <location>
        <begin position="553"/>
        <end position="575"/>
    </location>
</feature>
<dbReference type="STRING" id="597456.A0A0L7R0F3"/>
<protein>
    <recommendedName>
        <fullName evidence="5">adenylate cyclase</fullName>
        <ecNumber evidence="5">4.6.1.1</ecNumber>
    </recommendedName>
</protein>
<proteinExistence type="inferred from homology"/>
<reference evidence="21 22" key="1">
    <citation type="submission" date="2015-07" db="EMBL/GenBank/DDBJ databases">
        <title>The genome of Habropoda laboriosa.</title>
        <authorList>
            <person name="Pan H."/>
            <person name="Kapheim K."/>
        </authorList>
    </citation>
    <scope>NUCLEOTIDE SEQUENCE [LARGE SCALE GENOMIC DNA]</scope>
    <source>
        <strain evidence="21">0110345459</strain>
    </source>
</reference>
<dbReference type="CDD" id="cd07302">
    <property type="entry name" value="CHD"/>
    <property type="match status" value="2"/>
</dbReference>
<feature type="non-terminal residue" evidence="21">
    <location>
        <position position="1"/>
    </location>
</feature>
<keyword evidence="12 19" id="KW-1133">Transmembrane helix</keyword>
<dbReference type="PANTHER" id="PTHR45627:SF12">
    <property type="entry name" value="ADENYLATE CYCLASE TYPE 2"/>
    <property type="match status" value="1"/>
</dbReference>
<evidence type="ECO:0000256" key="3">
    <source>
        <dbReference type="ARBA" id="ARBA00001946"/>
    </source>
</evidence>
<evidence type="ECO:0000256" key="12">
    <source>
        <dbReference type="ARBA" id="ARBA00022989"/>
    </source>
</evidence>
<feature type="transmembrane region" description="Helical" evidence="19">
    <location>
        <begin position="620"/>
        <end position="638"/>
    </location>
</feature>
<evidence type="ECO:0000256" key="4">
    <source>
        <dbReference type="ARBA" id="ARBA00004141"/>
    </source>
</evidence>
<feature type="domain" description="Guanylate cyclase" evidence="20">
    <location>
        <begin position="768"/>
        <end position="914"/>
    </location>
</feature>